<protein>
    <submittedName>
        <fullName evidence="8">IFNL3 protein</fullName>
    </submittedName>
</protein>
<name>A0A7K9YZP9_9GALL</name>
<keyword evidence="3" id="KW-0202">Cytokine</keyword>
<keyword evidence="6" id="KW-0051">Antiviral defense</keyword>
<dbReference type="GO" id="GO:0050778">
    <property type="term" value="P:positive regulation of immune response"/>
    <property type="evidence" value="ECO:0007669"/>
    <property type="project" value="InterPro"/>
</dbReference>
<comment type="similarity">
    <text evidence="2">Belongs to the lambda interferon family.</text>
</comment>
<keyword evidence="9" id="KW-1185">Reference proteome</keyword>
<dbReference type="FunFam" id="1.20.1250.60:FF:000004">
    <property type="entry name" value="Interferon lambda-3"/>
    <property type="match status" value="1"/>
</dbReference>
<dbReference type="GO" id="GO:0007259">
    <property type="term" value="P:cell surface receptor signaling pathway via JAK-STAT"/>
    <property type="evidence" value="ECO:0007669"/>
    <property type="project" value="InterPro"/>
</dbReference>
<proteinExistence type="inferred from homology"/>
<dbReference type="GO" id="GO:0051607">
    <property type="term" value="P:defense response to virus"/>
    <property type="evidence" value="ECO:0007669"/>
    <property type="project" value="UniProtKB-KW"/>
</dbReference>
<comment type="caution">
    <text evidence="8">The sequence shown here is derived from an EMBL/GenBank/DDBJ whole genome shotgun (WGS) entry which is preliminary data.</text>
</comment>
<dbReference type="InterPro" id="IPR029177">
    <property type="entry name" value="INF_lambda"/>
</dbReference>
<accession>A0A7K9YZP9</accession>
<dbReference type="GO" id="GO:0045087">
    <property type="term" value="P:innate immune response"/>
    <property type="evidence" value="ECO:0007669"/>
    <property type="project" value="TreeGrafter"/>
</dbReference>
<dbReference type="AlphaFoldDB" id="A0A7K9YZP9"/>
<dbReference type="Gene3D" id="1.20.1250.60">
    <property type="entry name" value="Interferon lambda"/>
    <property type="match status" value="1"/>
</dbReference>
<feature type="non-terminal residue" evidence="8">
    <location>
        <position position="1"/>
    </location>
</feature>
<feature type="chain" id="PRO_5029572538" evidence="7">
    <location>
        <begin position="22"/>
        <end position="186"/>
    </location>
</feature>
<gene>
    <name evidence="8" type="primary">Ifnl3</name>
    <name evidence="8" type="ORF">ODOGUJ_R12327</name>
</gene>
<dbReference type="PANTHER" id="PTHR31943:SF1">
    <property type="entry name" value="INTERFERON LAMBDA-2-RELATED"/>
    <property type="match status" value="1"/>
</dbReference>
<dbReference type="PANTHER" id="PTHR31943">
    <property type="entry name" value="INTERLEUKIN-28 AND 29"/>
    <property type="match status" value="1"/>
</dbReference>
<evidence type="ECO:0000256" key="6">
    <source>
        <dbReference type="ARBA" id="ARBA00023118"/>
    </source>
</evidence>
<evidence type="ECO:0000256" key="1">
    <source>
        <dbReference type="ARBA" id="ARBA00004613"/>
    </source>
</evidence>
<feature type="signal peptide" evidence="7">
    <location>
        <begin position="1"/>
        <end position="21"/>
    </location>
</feature>
<evidence type="ECO:0000313" key="8">
    <source>
        <dbReference type="EMBL" id="NXJ13061.1"/>
    </source>
</evidence>
<dbReference type="GO" id="GO:0005125">
    <property type="term" value="F:cytokine activity"/>
    <property type="evidence" value="ECO:0007669"/>
    <property type="project" value="UniProtKB-KW"/>
</dbReference>
<dbReference type="OrthoDB" id="9897984at2759"/>
<evidence type="ECO:0000256" key="7">
    <source>
        <dbReference type="SAM" id="SignalP"/>
    </source>
</evidence>
<feature type="non-terminal residue" evidence="8">
    <location>
        <position position="186"/>
    </location>
</feature>
<reference evidence="8 9" key="1">
    <citation type="submission" date="2019-09" db="EMBL/GenBank/DDBJ databases">
        <title>Bird 10,000 Genomes (B10K) Project - Family phase.</title>
        <authorList>
            <person name="Zhang G."/>
        </authorList>
    </citation>
    <scope>NUCLEOTIDE SEQUENCE [LARGE SCALE GENOMIC DNA]</scope>
    <source>
        <strain evidence="8">B10K-DU-001-53</strain>
        <tissue evidence="8">Muscle</tissue>
    </source>
</reference>
<dbReference type="Pfam" id="PF15177">
    <property type="entry name" value="IL28A"/>
    <property type="match status" value="1"/>
</dbReference>
<dbReference type="Proteomes" id="UP000522663">
    <property type="component" value="Unassembled WGS sequence"/>
</dbReference>
<evidence type="ECO:0000256" key="5">
    <source>
        <dbReference type="ARBA" id="ARBA00022729"/>
    </source>
</evidence>
<evidence type="ECO:0000256" key="3">
    <source>
        <dbReference type="ARBA" id="ARBA00022514"/>
    </source>
</evidence>
<sequence>MVRCGVTVMLVGTLGALLVGAFPRGTSNKSCSLSKYQFPAPSELKAVQRMKEQFEDIMLLTNRKCNTRLFHRKWNTAELSVPDRITLVAAELDLAIAMLTKPTTQRLAETCQQPLAFLTQVREDLRDCLSVEAPSHQPSGKLRHWLQKLETAKKKETAGCLEASAILHIFQVLNDLRCAAQREDCT</sequence>
<keyword evidence="4" id="KW-0964">Secreted</keyword>
<evidence type="ECO:0000256" key="2">
    <source>
        <dbReference type="ARBA" id="ARBA00008717"/>
    </source>
</evidence>
<organism evidence="8 9">
    <name type="scientific">Odontophorus gujanensis</name>
    <name type="common">marbled wood quail</name>
    <dbReference type="NCBI Taxonomy" id="886794"/>
    <lineage>
        <taxon>Eukaryota</taxon>
        <taxon>Metazoa</taxon>
        <taxon>Chordata</taxon>
        <taxon>Craniata</taxon>
        <taxon>Vertebrata</taxon>
        <taxon>Euteleostomi</taxon>
        <taxon>Archelosauria</taxon>
        <taxon>Archosauria</taxon>
        <taxon>Dinosauria</taxon>
        <taxon>Saurischia</taxon>
        <taxon>Theropoda</taxon>
        <taxon>Coelurosauria</taxon>
        <taxon>Aves</taxon>
        <taxon>Neognathae</taxon>
        <taxon>Galloanserae</taxon>
        <taxon>Galliformes</taxon>
        <taxon>Odontophoridae</taxon>
        <taxon>Odontophorus</taxon>
    </lineage>
</organism>
<evidence type="ECO:0000313" key="9">
    <source>
        <dbReference type="Proteomes" id="UP000522663"/>
    </source>
</evidence>
<dbReference type="GO" id="GO:0005615">
    <property type="term" value="C:extracellular space"/>
    <property type="evidence" value="ECO:0007669"/>
    <property type="project" value="UniProtKB-KW"/>
</dbReference>
<dbReference type="EMBL" id="VXAB01010447">
    <property type="protein sequence ID" value="NXJ13061.1"/>
    <property type="molecule type" value="Genomic_DNA"/>
</dbReference>
<evidence type="ECO:0000256" key="4">
    <source>
        <dbReference type="ARBA" id="ARBA00022525"/>
    </source>
</evidence>
<dbReference type="InterPro" id="IPR038326">
    <property type="entry name" value="IFN-lambda_sf"/>
</dbReference>
<comment type="subcellular location">
    <subcellularLocation>
        <location evidence="1">Secreted</location>
    </subcellularLocation>
</comment>
<keyword evidence="5 7" id="KW-0732">Signal</keyword>